<evidence type="ECO:0000313" key="1">
    <source>
        <dbReference type="EMBL" id="OCH86295.1"/>
    </source>
</evidence>
<dbReference type="AlphaFoldDB" id="A0A8E2AVT1"/>
<reference evidence="1 2" key="1">
    <citation type="submission" date="2016-07" db="EMBL/GenBank/DDBJ databases">
        <title>Draft genome of the white-rot fungus Obba rivulosa 3A-2.</title>
        <authorList>
            <consortium name="DOE Joint Genome Institute"/>
            <person name="Miettinen O."/>
            <person name="Riley R."/>
            <person name="Acob R."/>
            <person name="Barry K."/>
            <person name="Cullen D."/>
            <person name="De Vries R."/>
            <person name="Hainaut M."/>
            <person name="Hatakka A."/>
            <person name="Henrissat B."/>
            <person name="Hilden K."/>
            <person name="Kuo R."/>
            <person name="Labutti K."/>
            <person name="Lipzen A."/>
            <person name="Makela M.R."/>
            <person name="Sandor L."/>
            <person name="Spatafora J.W."/>
            <person name="Grigoriev I.V."/>
            <person name="Hibbett D.S."/>
        </authorList>
    </citation>
    <scope>NUCLEOTIDE SEQUENCE [LARGE SCALE GENOMIC DNA]</scope>
    <source>
        <strain evidence="1 2">3A-2</strain>
    </source>
</reference>
<organism evidence="1 2">
    <name type="scientific">Obba rivulosa</name>
    <dbReference type="NCBI Taxonomy" id="1052685"/>
    <lineage>
        <taxon>Eukaryota</taxon>
        <taxon>Fungi</taxon>
        <taxon>Dikarya</taxon>
        <taxon>Basidiomycota</taxon>
        <taxon>Agaricomycotina</taxon>
        <taxon>Agaricomycetes</taxon>
        <taxon>Polyporales</taxon>
        <taxon>Gelatoporiaceae</taxon>
        <taxon>Obba</taxon>
    </lineage>
</organism>
<sequence length="183" mass="20685">MELIIPMCAAGIRTTFLRCNPGPIWNTNNAGAPTRRSIRVQCGISRISICVSRISSICTEYTQHPSKPFNRSEQLFSPATACHGSGQHAANIQRISTVAYGNNRAHERVPGRIWDTVPHRNGVLPAGDDIRGLYCIAEEHKEMNTKMMVDNLNVSTYHYWQYSQRPPSRYRRVYMGHTKQGPD</sequence>
<proteinExistence type="predicted"/>
<accession>A0A8E2AVT1</accession>
<dbReference type="Proteomes" id="UP000250043">
    <property type="component" value="Unassembled WGS sequence"/>
</dbReference>
<protein>
    <submittedName>
        <fullName evidence="1">Uncharacterized protein</fullName>
    </submittedName>
</protein>
<gene>
    <name evidence="1" type="ORF">OBBRIDRAFT_247808</name>
</gene>
<evidence type="ECO:0000313" key="2">
    <source>
        <dbReference type="Proteomes" id="UP000250043"/>
    </source>
</evidence>
<name>A0A8E2AVT1_9APHY</name>
<keyword evidence="2" id="KW-1185">Reference proteome</keyword>
<dbReference type="EMBL" id="KV722535">
    <property type="protein sequence ID" value="OCH86295.1"/>
    <property type="molecule type" value="Genomic_DNA"/>
</dbReference>